<feature type="region of interest" description="Disordered" evidence="1">
    <location>
        <begin position="1"/>
        <end position="33"/>
    </location>
</feature>
<keyword evidence="3" id="KW-1185">Reference proteome</keyword>
<sequence>MENPLEPRAGESVLEPHVVHRPAPETGRVRPAPLDADEEARFYTSMGQWLAQELAQKGSVRLASADTPERQRQFQEVAHRASELLRRPVTTTASSHGMTFELGRPPHTA</sequence>
<evidence type="ECO:0000313" key="2">
    <source>
        <dbReference type="EMBL" id="MFB9474410.1"/>
    </source>
</evidence>
<dbReference type="EMBL" id="JBHMCF010000038">
    <property type="protein sequence ID" value="MFB9474410.1"/>
    <property type="molecule type" value="Genomic_DNA"/>
</dbReference>
<dbReference type="Proteomes" id="UP001589568">
    <property type="component" value="Unassembled WGS sequence"/>
</dbReference>
<reference evidence="2 3" key="1">
    <citation type="submission" date="2024-09" db="EMBL/GenBank/DDBJ databases">
        <authorList>
            <person name="Sun Q."/>
            <person name="Mori K."/>
        </authorList>
    </citation>
    <scope>NUCLEOTIDE SEQUENCE [LARGE SCALE GENOMIC DNA]</scope>
    <source>
        <strain evidence="2 3">JCM 3324</strain>
    </source>
</reference>
<organism evidence="2 3">
    <name type="scientific">Nonomuraea salmonea</name>
    <dbReference type="NCBI Taxonomy" id="46181"/>
    <lineage>
        <taxon>Bacteria</taxon>
        <taxon>Bacillati</taxon>
        <taxon>Actinomycetota</taxon>
        <taxon>Actinomycetes</taxon>
        <taxon>Streptosporangiales</taxon>
        <taxon>Streptosporangiaceae</taxon>
        <taxon>Nonomuraea</taxon>
    </lineage>
</organism>
<accession>A0ABV5NVQ0</accession>
<protein>
    <submittedName>
        <fullName evidence="2">Uncharacterized protein</fullName>
    </submittedName>
</protein>
<gene>
    <name evidence="2" type="ORF">ACFFR3_33365</name>
</gene>
<evidence type="ECO:0000256" key="1">
    <source>
        <dbReference type="SAM" id="MobiDB-lite"/>
    </source>
</evidence>
<proteinExistence type="predicted"/>
<dbReference type="RefSeq" id="WP_345392229.1">
    <property type="nucleotide sequence ID" value="NZ_BAAAXS010000001.1"/>
</dbReference>
<comment type="caution">
    <text evidence="2">The sequence shown here is derived from an EMBL/GenBank/DDBJ whole genome shotgun (WGS) entry which is preliminary data.</text>
</comment>
<feature type="region of interest" description="Disordered" evidence="1">
    <location>
        <begin position="89"/>
        <end position="109"/>
    </location>
</feature>
<name>A0ABV5NVQ0_9ACTN</name>
<evidence type="ECO:0000313" key="3">
    <source>
        <dbReference type="Proteomes" id="UP001589568"/>
    </source>
</evidence>